<organism evidence="1 2">
    <name type="scientific">Candidatus Bacteroides merdigallinarum</name>
    <dbReference type="NCBI Taxonomy" id="2838473"/>
    <lineage>
        <taxon>Bacteria</taxon>
        <taxon>Pseudomonadati</taxon>
        <taxon>Bacteroidota</taxon>
        <taxon>Bacteroidia</taxon>
        <taxon>Bacteroidales</taxon>
        <taxon>Bacteroidaceae</taxon>
        <taxon>Bacteroides</taxon>
    </lineage>
</organism>
<evidence type="ECO:0000313" key="2">
    <source>
        <dbReference type="Proteomes" id="UP000824028"/>
    </source>
</evidence>
<accession>A0A9D2E899</accession>
<evidence type="ECO:0000313" key="1">
    <source>
        <dbReference type="EMBL" id="HIZ33013.1"/>
    </source>
</evidence>
<protein>
    <submittedName>
        <fullName evidence="1">Uncharacterized protein</fullName>
    </submittedName>
</protein>
<name>A0A9D2E899_9BACE</name>
<dbReference type="EMBL" id="DXBX01000040">
    <property type="protein sequence ID" value="HIZ33013.1"/>
    <property type="molecule type" value="Genomic_DNA"/>
</dbReference>
<comment type="caution">
    <text evidence="1">The sequence shown here is derived from an EMBL/GenBank/DDBJ whole genome shotgun (WGS) entry which is preliminary data.</text>
</comment>
<dbReference type="Proteomes" id="UP000824028">
    <property type="component" value="Unassembled WGS sequence"/>
</dbReference>
<reference evidence="1" key="2">
    <citation type="submission" date="2021-04" db="EMBL/GenBank/DDBJ databases">
        <authorList>
            <person name="Gilroy R."/>
        </authorList>
    </citation>
    <scope>NUCLEOTIDE SEQUENCE</scope>
    <source>
        <strain evidence="1">ChiHjej9B8-1298</strain>
    </source>
</reference>
<gene>
    <name evidence="1" type="ORF">H9814_05615</name>
</gene>
<reference evidence="1" key="1">
    <citation type="journal article" date="2021" name="PeerJ">
        <title>Extensive microbial diversity within the chicken gut microbiome revealed by metagenomics and culture.</title>
        <authorList>
            <person name="Gilroy R."/>
            <person name="Ravi A."/>
            <person name="Getino M."/>
            <person name="Pursley I."/>
            <person name="Horton D.L."/>
            <person name="Alikhan N.F."/>
            <person name="Baker D."/>
            <person name="Gharbi K."/>
            <person name="Hall N."/>
            <person name="Watson M."/>
            <person name="Adriaenssens E.M."/>
            <person name="Foster-Nyarko E."/>
            <person name="Jarju S."/>
            <person name="Secka A."/>
            <person name="Antonio M."/>
            <person name="Oren A."/>
            <person name="Chaudhuri R.R."/>
            <person name="La Ragione R."/>
            <person name="Hildebrand F."/>
            <person name="Pallen M.J."/>
        </authorList>
    </citation>
    <scope>NUCLEOTIDE SEQUENCE</scope>
    <source>
        <strain evidence="1">ChiHjej9B8-1298</strain>
    </source>
</reference>
<proteinExistence type="predicted"/>
<feature type="non-terminal residue" evidence="1">
    <location>
        <position position="1"/>
    </location>
</feature>
<dbReference type="AlphaFoldDB" id="A0A9D2E899"/>
<sequence>LFVSNLAFEPGMHCHSLFVLSEYMIGLVLSVLRAAKIGNPAQSANYLADFCVFRAKPVSLRPEMNL</sequence>